<dbReference type="InterPro" id="IPR042216">
    <property type="entry name" value="MitoNEET_CISD"/>
</dbReference>
<protein>
    <recommendedName>
        <fullName evidence="1">Divergent 4Fe-4S mono-cluster domain-containing protein</fullName>
    </recommendedName>
</protein>
<dbReference type="Gene3D" id="3.40.5.90">
    <property type="entry name" value="CDGSH iron-sulfur domain, mitoNEET-type"/>
    <property type="match status" value="1"/>
</dbReference>
<sequence length="157" mass="16543">MTEPGQPTGATPARTVRSYRSEEIEVTFDSGLCRHAAECVRGLPAVFDTTRRPWISPQAAPAGQVAEVVRRCPTGALRHRLPDGPDEVAARPTEVTRTADGRLLLRGELRIDEGGAAAGANGTAGGGPVREATRAMLCGCGRSERQPYCDRSGECGG</sequence>
<feature type="domain" description="Divergent 4Fe-4S mono-cluster" evidence="1">
    <location>
        <begin position="19"/>
        <end position="78"/>
    </location>
</feature>
<evidence type="ECO:0000259" key="1">
    <source>
        <dbReference type="Pfam" id="PF06902"/>
    </source>
</evidence>
<dbReference type="Proteomes" id="UP001500037">
    <property type="component" value="Unassembled WGS sequence"/>
</dbReference>
<gene>
    <name evidence="2" type="ORF">GCM10009665_78760</name>
</gene>
<organism evidence="2 3">
    <name type="scientific">Kitasatospora nipponensis</name>
    <dbReference type="NCBI Taxonomy" id="258049"/>
    <lineage>
        <taxon>Bacteria</taxon>
        <taxon>Bacillati</taxon>
        <taxon>Actinomycetota</taxon>
        <taxon>Actinomycetes</taxon>
        <taxon>Kitasatosporales</taxon>
        <taxon>Streptomycetaceae</taxon>
        <taxon>Kitasatospora</taxon>
    </lineage>
</organism>
<evidence type="ECO:0000313" key="3">
    <source>
        <dbReference type="Proteomes" id="UP001500037"/>
    </source>
</evidence>
<evidence type="ECO:0000313" key="2">
    <source>
        <dbReference type="EMBL" id="GAA1071372.1"/>
    </source>
</evidence>
<comment type="caution">
    <text evidence="2">The sequence shown here is derived from an EMBL/GenBank/DDBJ whole genome shotgun (WGS) entry which is preliminary data.</text>
</comment>
<accession>A0ABP4DX72</accession>
<proteinExistence type="predicted"/>
<dbReference type="EMBL" id="BAAALF010000430">
    <property type="protein sequence ID" value="GAA1071372.1"/>
    <property type="molecule type" value="Genomic_DNA"/>
</dbReference>
<reference evidence="3" key="1">
    <citation type="journal article" date="2019" name="Int. J. Syst. Evol. Microbiol.">
        <title>The Global Catalogue of Microorganisms (GCM) 10K type strain sequencing project: providing services to taxonomists for standard genome sequencing and annotation.</title>
        <authorList>
            <consortium name="The Broad Institute Genomics Platform"/>
            <consortium name="The Broad Institute Genome Sequencing Center for Infectious Disease"/>
            <person name="Wu L."/>
            <person name="Ma J."/>
        </authorList>
    </citation>
    <scope>NUCLEOTIDE SEQUENCE [LARGE SCALE GENOMIC DNA]</scope>
    <source>
        <strain evidence="3">JCM 13004</strain>
    </source>
</reference>
<dbReference type="Pfam" id="PF06902">
    <property type="entry name" value="Fer4_19"/>
    <property type="match status" value="1"/>
</dbReference>
<keyword evidence="3" id="KW-1185">Reference proteome</keyword>
<dbReference type="InterPro" id="IPR010693">
    <property type="entry name" value="Divergent_4Fe-4S_mono-cluster"/>
</dbReference>
<dbReference type="RefSeq" id="WP_344447183.1">
    <property type="nucleotide sequence ID" value="NZ_BAAALF010000430.1"/>
</dbReference>
<name>A0ABP4DX72_9ACTN</name>